<accession>A0AAV9UEC3</accession>
<dbReference type="EMBL" id="JAVHNS010000011">
    <property type="protein sequence ID" value="KAK6340017.1"/>
    <property type="molecule type" value="Genomic_DNA"/>
</dbReference>
<feature type="chain" id="PRO_5043866507" evidence="1">
    <location>
        <begin position="20"/>
        <end position="214"/>
    </location>
</feature>
<proteinExistence type="predicted"/>
<evidence type="ECO:0000256" key="1">
    <source>
        <dbReference type="SAM" id="SignalP"/>
    </source>
</evidence>
<keyword evidence="1" id="KW-0732">Signal</keyword>
<protein>
    <submittedName>
        <fullName evidence="2">Uncharacterized protein</fullName>
    </submittedName>
</protein>
<evidence type="ECO:0000313" key="3">
    <source>
        <dbReference type="Proteomes" id="UP001373714"/>
    </source>
</evidence>
<comment type="caution">
    <text evidence="2">The sequence shown here is derived from an EMBL/GenBank/DDBJ whole genome shotgun (WGS) entry which is preliminary data.</text>
</comment>
<organism evidence="2 3">
    <name type="scientific">Orbilia blumenaviensis</name>
    <dbReference type="NCBI Taxonomy" id="1796055"/>
    <lineage>
        <taxon>Eukaryota</taxon>
        <taxon>Fungi</taxon>
        <taxon>Dikarya</taxon>
        <taxon>Ascomycota</taxon>
        <taxon>Pezizomycotina</taxon>
        <taxon>Orbiliomycetes</taxon>
        <taxon>Orbiliales</taxon>
        <taxon>Orbiliaceae</taxon>
        <taxon>Orbilia</taxon>
    </lineage>
</organism>
<reference evidence="2 3" key="1">
    <citation type="submission" date="2019-10" db="EMBL/GenBank/DDBJ databases">
        <authorList>
            <person name="Palmer J.M."/>
        </authorList>
    </citation>
    <scope>NUCLEOTIDE SEQUENCE [LARGE SCALE GENOMIC DNA]</scope>
    <source>
        <strain evidence="2 3">TWF730</strain>
    </source>
</reference>
<feature type="signal peptide" evidence="1">
    <location>
        <begin position="1"/>
        <end position="19"/>
    </location>
</feature>
<keyword evidence="3" id="KW-1185">Reference proteome</keyword>
<evidence type="ECO:0000313" key="2">
    <source>
        <dbReference type="EMBL" id="KAK6340017.1"/>
    </source>
</evidence>
<sequence length="214" mass="21649">MHYLSTTLLLTALVPFAAAQVSNPLFPAHIFTIRAPEPCDQACQDIICTQPGSCTPCGSGQCTVGEECGTWAGKPDTCCIQPYNFSPSSDKLKCSDVASFLSSLDPQNPPSGSGTPKVYSAETCPSGEVIAAYAVFGEASGNLTCCERGKDAVVIESSTLSVPESVVCVNELSAGASSGNKNAGGNGSGTNGSGRVAAGVWLVAVGLAAGIYLA</sequence>
<dbReference type="AlphaFoldDB" id="A0AAV9UEC3"/>
<name>A0AAV9UEC3_9PEZI</name>
<dbReference type="Proteomes" id="UP001373714">
    <property type="component" value="Unassembled WGS sequence"/>
</dbReference>
<gene>
    <name evidence="2" type="ORF">TWF730_001794</name>
</gene>